<dbReference type="SUPFAM" id="SSF51905">
    <property type="entry name" value="FAD/NAD(P)-binding domain"/>
    <property type="match status" value="1"/>
</dbReference>
<dbReference type="InterPro" id="IPR006076">
    <property type="entry name" value="FAD-dep_OxRdtase"/>
</dbReference>
<dbReference type="Proteomes" id="UP000245507">
    <property type="component" value="Unassembled WGS sequence"/>
</dbReference>
<evidence type="ECO:0000313" key="2">
    <source>
        <dbReference type="EMBL" id="PWN02998.1"/>
    </source>
</evidence>
<gene>
    <name evidence="2" type="ORF">DJ010_11535</name>
</gene>
<dbReference type="OrthoDB" id="833207at2"/>
<reference evidence="2 3" key="1">
    <citation type="submission" date="2018-05" db="EMBL/GenBank/DDBJ databases">
        <title>Nocardioides silvaticus genome.</title>
        <authorList>
            <person name="Li C."/>
            <person name="Wang G."/>
        </authorList>
    </citation>
    <scope>NUCLEOTIDE SEQUENCE [LARGE SCALE GENOMIC DNA]</scope>
    <source>
        <strain evidence="2 3">CCTCC AB 2018079</strain>
    </source>
</reference>
<proteinExistence type="predicted"/>
<dbReference type="AlphaFoldDB" id="A0A316TGS8"/>
<name>A0A316TGS8_9ACTN</name>
<dbReference type="Gene3D" id="3.50.50.60">
    <property type="entry name" value="FAD/NAD(P)-binding domain"/>
    <property type="match status" value="1"/>
</dbReference>
<dbReference type="PANTHER" id="PTHR10668:SF105">
    <property type="entry name" value="DEHYDROGENASE-RELATED"/>
    <property type="match status" value="1"/>
</dbReference>
<dbReference type="RefSeq" id="WP_109693800.1">
    <property type="nucleotide sequence ID" value="NZ_QGDD01000004.1"/>
</dbReference>
<organism evidence="2 3">
    <name type="scientific">Nocardioides silvaticus</name>
    <dbReference type="NCBI Taxonomy" id="2201891"/>
    <lineage>
        <taxon>Bacteria</taxon>
        <taxon>Bacillati</taxon>
        <taxon>Actinomycetota</taxon>
        <taxon>Actinomycetes</taxon>
        <taxon>Propionibacteriales</taxon>
        <taxon>Nocardioidaceae</taxon>
        <taxon>Nocardioides</taxon>
    </lineage>
</organism>
<feature type="domain" description="FAD dependent oxidoreductase" evidence="1">
    <location>
        <begin position="4"/>
        <end position="274"/>
    </location>
</feature>
<dbReference type="Gene3D" id="3.90.660.50">
    <property type="match status" value="1"/>
</dbReference>
<evidence type="ECO:0000313" key="3">
    <source>
        <dbReference type="Proteomes" id="UP000245507"/>
    </source>
</evidence>
<comment type="caution">
    <text evidence="2">The sequence shown here is derived from an EMBL/GenBank/DDBJ whole genome shotgun (WGS) entry which is preliminary data.</text>
</comment>
<keyword evidence="3" id="KW-1185">Reference proteome</keyword>
<protein>
    <submittedName>
        <fullName evidence="2">FAD-dependent oxidoreductase</fullName>
    </submittedName>
</protein>
<dbReference type="PANTHER" id="PTHR10668">
    <property type="entry name" value="PHYTOENE DEHYDROGENASE"/>
    <property type="match status" value="1"/>
</dbReference>
<dbReference type="EMBL" id="QGDD01000004">
    <property type="protein sequence ID" value="PWN02998.1"/>
    <property type="molecule type" value="Genomic_DNA"/>
</dbReference>
<dbReference type="InterPro" id="IPR036188">
    <property type="entry name" value="FAD/NAD-bd_sf"/>
</dbReference>
<dbReference type="Pfam" id="PF01266">
    <property type="entry name" value="DAO"/>
    <property type="match status" value="1"/>
</dbReference>
<sequence length="475" mass="49600">MTSAVVVGSGPNGLAAAIRLAQAGLDVTVVEANERPGGGARTAETTVPGLLHDECAAFHPTGVASPYFASLGLERHGLRWAWPEIDLAHPLDDGRAGLASRDAAHTEHSLGPDAARWQRLFASATRNFDALVDEVFQPVLHGPRHPLVLAAFGLKALRPATQTVRRFADEPAKALFMGVAAHTFNRLDTPLSSSVAMLLTAAAHAVGWPVAVGGTESITRALLAELAAHGGRVVTNTSVTSLDEVRELAGGTRPEVVVLATAPAGALDILGAALPRRVQRGLRGFTYGPAAFKVDLAVEGDIPWTNEECRRAGTLHLGGSAAEIAANEKGTVRGRLAERPFVLLGQQYLCDPTRSRDGINPVYAYAHVPHGFDGDATEAVLGQIERFAPGVRDRVVAVATRGPAELEADNANYVGGDISAGANSPRQIAFRPRVALNPYALGIPGVYLCSSATPPGGGVHGMGGFHAAEAALRRL</sequence>
<evidence type="ECO:0000259" key="1">
    <source>
        <dbReference type="Pfam" id="PF01266"/>
    </source>
</evidence>
<accession>A0A316TGS8</accession>